<keyword evidence="2" id="KW-1185">Reference proteome</keyword>
<dbReference type="AlphaFoldDB" id="A0A1V6QE02"/>
<accession>A0A1V6QE02</accession>
<evidence type="ECO:0000313" key="1">
    <source>
        <dbReference type="EMBL" id="OQD87429.1"/>
    </source>
</evidence>
<dbReference type="Proteomes" id="UP000191612">
    <property type="component" value="Unassembled WGS sequence"/>
</dbReference>
<comment type="caution">
    <text evidence="1">The sequence shown here is derived from an EMBL/GenBank/DDBJ whole genome shotgun (WGS) entry which is preliminary data.</text>
</comment>
<protein>
    <submittedName>
        <fullName evidence="1">Uncharacterized protein</fullName>
    </submittedName>
</protein>
<name>A0A1V6QE02_9EURO</name>
<reference evidence="2" key="1">
    <citation type="journal article" date="2017" name="Nat. Microbiol.">
        <title>Global analysis of biosynthetic gene clusters reveals vast potential of secondary metabolite production in Penicillium species.</title>
        <authorList>
            <person name="Nielsen J.C."/>
            <person name="Grijseels S."/>
            <person name="Prigent S."/>
            <person name="Ji B."/>
            <person name="Dainat J."/>
            <person name="Nielsen K.F."/>
            <person name="Frisvad J.C."/>
            <person name="Workman M."/>
            <person name="Nielsen J."/>
        </authorList>
    </citation>
    <scope>NUCLEOTIDE SEQUENCE [LARGE SCALE GENOMIC DNA]</scope>
    <source>
        <strain evidence="2">IBT 29525</strain>
    </source>
</reference>
<sequence length="165" mass="17463">MKAGSSSHDWGSAAAYKKFWGETLGLPPATASKPGSPIRPVTISGISQLHQTLVSFFKGTHISKVVVSFRKHNSLMRIGSAAPTVTFHWWAQRVGAPGAQVLVSVLTKHCVYLSRQACKLGSREQVLCAGGRDGLVAEVHGLSLAVQGAYTAEMGLRSAAVPLVQ</sequence>
<dbReference type="EMBL" id="MDYO01000077">
    <property type="protein sequence ID" value="OQD87429.1"/>
    <property type="molecule type" value="Genomic_DNA"/>
</dbReference>
<proteinExistence type="predicted"/>
<organism evidence="1 2">
    <name type="scientific">Penicillium solitum</name>
    <dbReference type="NCBI Taxonomy" id="60172"/>
    <lineage>
        <taxon>Eukaryota</taxon>
        <taxon>Fungi</taxon>
        <taxon>Dikarya</taxon>
        <taxon>Ascomycota</taxon>
        <taxon>Pezizomycotina</taxon>
        <taxon>Eurotiomycetes</taxon>
        <taxon>Eurotiomycetidae</taxon>
        <taxon>Eurotiales</taxon>
        <taxon>Aspergillaceae</taxon>
        <taxon>Penicillium</taxon>
    </lineage>
</organism>
<evidence type="ECO:0000313" key="2">
    <source>
        <dbReference type="Proteomes" id="UP000191612"/>
    </source>
</evidence>
<gene>
    <name evidence="1" type="ORF">PENSOL_c077G04304</name>
</gene>